<dbReference type="InterPro" id="IPR053151">
    <property type="entry name" value="RNase_H-like"/>
</dbReference>
<evidence type="ECO:0000313" key="3">
    <source>
        <dbReference type="RefSeq" id="XP_056695682.1"/>
    </source>
</evidence>
<dbReference type="InterPro" id="IPR036397">
    <property type="entry name" value="RNaseH_sf"/>
</dbReference>
<accession>A0ABM3RJ82</accession>
<name>A0ABM3RJ82_SPIOL</name>
<dbReference type="Proteomes" id="UP000813463">
    <property type="component" value="Chromosome 3"/>
</dbReference>
<sequence>MLLWNCCNEIIPVAQKLPSIVESISPICVRCYTSENHLHLFRDCWESSIIWNYIFERTKVATVINLHLFFNASWRDWITYNLNQNRAWKVMFITSIWHVWIARNKTVFELKVSKPFSIYNALFIDHASISYILQVKETPVIRAPKPTWYPPTYDYLKLNVDGSWKDLNEAGGGGVFRGVSGNWYMGFSSKYDASLPLAAELYAIREGLTMAVDYDIQNLELETDATILIKLLHNLDDTYHHELSPVINDVACLMSRFRSIEFTYIPRSTNKVAHCLAQYSFAMEVGHNMFLNPPPFARVAYEGDLEGLKAIPDLNKTMEQGTQEVGESSAVATSTDASAIVSTQILFGTIPTTVTTSVAKLKK</sequence>
<dbReference type="Gene3D" id="3.30.420.10">
    <property type="entry name" value="Ribonuclease H-like superfamily/Ribonuclease H"/>
    <property type="match status" value="1"/>
</dbReference>
<proteinExistence type="predicted"/>
<dbReference type="PANTHER" id="PTHR47723:SF20">
    <property type="entry name" value="RNASE H TYPE-1 DOMAIN-CONTAINING PROTEIN"/>
    <property type="match status" value="1"/>
</dbReference>
<feature type="domain" description="RNase H type-1" evidence="1">
    <location>
        <begin position="159"/>
        <end position="279"/>
    </location>
</feature>
<keyword evidence="2" id="KW-1185">Reference proteome</keyword>
<dbReference type="InterPro" id="IPR002156">
    <property type="entry name" value="RNaseH_domain"/>
</dbReference>
<dbReference type="CDD" id="cd06222">
    <property type="entry name" value="RNase_H_like"/>
    <property type="match status" value="1"/>
</dbReference>
<evidence type="ECO:0000259" key="1">
    <source>
        <dbReference type="Pfam" id="PF13456"/>
    </source>
</evidence>
<reference evidence="3" key="2">
    <citation type="submission" date="2025-08" db="UniProtKB">
        <authorList>
            <consortium name="RefSeq"/>
        </authorList>
    </citation>
    <scope>IDENTIFICATION</scope>
    <source>
        <tissue evidence="3">Leaf</tissue>
    </source>
</reference>
<dbReference type="RefSeq" id="XP_056695682.1">
    <property type="nucleotide sequence ID" value="XM_056839704.1"/>
</dbReference>
<protein>
    <recommendedName>
        <fullName evidence="1">RNase H type-1 domain-containing protein</fullName>
    </recommendedName>
</protein>
<dbReference type="InterPro" id="IPR044730">
    <property type="entry name" value="RNase_H-like_dom_plant"/>
</dbReference>
<organism evidence="2 3">
    <name type="scientific">Spinacia oleracea</name>
    <name type="common">Spinach</name>
    <dbReference type="NCBI Taxonomy" id="3562"/>
    <lineage>
        <taxon>Eukaryota</taxon>
        <taxon>Viridiplantae</taxon>
        <taxon>Streptophyta</taxon>
        <taxon>Embryophyta</taxon>
        <taxon>Tracheophyta</taxon>
        <taxon>Spermatophyta</taxon>
        <taxon>Magnoliopsida</taxon>
        <taxon>eudicotyledons</taxon>
        <taxon>Gunneridae</taxon>
        <taxon>Pentapetalae</taxon>
        <taxon>Caryophyllales</taxon>
        <taxon>Chenopodiaceae</taxon>
        <taxon>Chenopodioideae</taxon>
        <taxon>Anserineae</taxon>
        <taxon>Spinacia</taxon>
    </lineage>
</organism>
<dbReference type="Pfam" id="PF13456">
    <property type="entry name" value="RVT_3"/>
    <property type="match status" value="1"/>
</dbReference>
<dbReference type="GeneID" id="130470113"/>
<evidence type="ECO:0000313" key="2">
    <source>
        <dbReference type="Proteomes" id="UP000813463"/>
    </source>
</evidence>
<dbReference type="SUPFAM" id="SSF53098">
    <property type="entry name" value="Ribonuclease H-like"/>
    <property type="match status" value="1"/>
</dbReference>
<dbReference type="PANTHER" id="PTHR47723">
    <property type="entry name" value="OS05G0353850 PROTEIN"/>
    <property type="match status" value="1"/>
</dbReference>
<dbReference type="InterPro" id="IPR012337">
    <property type="entry name" value="RNaseH-like_sf"/>
</dbReference>
<gene>
    <name evidence="3" type="primary">LOC130470113</name>
</gene>
<reference evidence="2" key="1">
    <citation type="journal article" date="2021" name="Nat. Commun.">
        <title>Genomic analyses provide insights into spinach domestication and the genetic basis of agronomic traits.</title>
        <authorList>
            <person name="Cai X."/>
            <person name="Sun X."/>
            <person name="Xu C."/>
            <person name="Sun H."/>
            <person name="Wang X."/>
            <person name="Ge C."/>
            <person name="Zhang Z."/>
            <person name="Wang Q."/>
            <person name="Fei Z."/>
            <person name="Jiao C."/>
            <person name="Wang Q."/>
        </authorList>
    </citation>
    <scope>NUCLEOTIDE SEQUENCE [LARGE SCALE GENOMIC DNA]</scope>
    <source>
        <strain evidence="2">cv. Varoflay</strain>
    </source>
</reference>